<dbReference type="HOGENOM" id="CLU_015738_0_0_1"/>
<keyword evidence="1" id="KW-1133">Transmembrane helix</keyword>
<gene>
    <name evidence="2" type="ORF">SCHCODRAFT_52233</name>
</gene>
<dbReference type="OMA" id="ITLELCY"/>
<feature type="transmembrane region" description="Helical" evidence="1">
    <location>
        <begin position="566"/>
        <end position="589"/>
    </location>
</feature>
<feature type="transmembrane region" description="Helical" evidence="1">
    <location>
        <begin position="512"/>
        <end position="532"/>
    </location>
</feature>
<evidence type="ECO:0000313" key="3">
    <source>
        <dbReference type="Proteomes" id="UP000007431"/>
    </source>
</evidence>
<dbReference type="eggNOG" id="ENOG502RYAK">
    <property type="taxonomic scope" value="Eukaryota"/>
</dbReference>
<feature type="transmembrane region" description="Helical" evidence="1">
    <location>
        <begin position="221"/>
        <end position="241"/>
    </location>
</feature>
<sequence>MVVSLAFCADAQARNVNFEACLASIRNSTLSDAYSIFNNSITDNSGKPIGPHDWLDAASNAGSLCVDAGPDKPLCFVTAVTFHQCQKTCGSGREPFSWTTFSQQFGNWLLPWLALLSQLPFGANDRLANLNSVSLTVGSPALAAYSLAITALNSHWVSERFASYHYPNVHDIVRTLSSLQQSPLRVRTEDGLLASLIVLPENDCWWSELSNWLDHSGAHTWSISAFANIAWVVLAFAFTVFNSFTTATDVSIVHVNGQANGTLWLWLLPIVIGWLRISPKCDADRLAKAMDQANAKAWLATDDGPPITVESLGSSQRGLSLYRRGRMALYKDQHASPPIYNYARIFSWTRIAEEIALALESASANHEAHRPVARDGRRYQMPSRAIPWPSENREGTRGDVEAYCGKRPSTPHWVPGVWTRIVVASGLALMLQWGATGSAILNIILTPTKGLGCRSGAYLLYGAIATIIWILMVSSSVLVHVSSRPAKASASIPSRPYIAKFAILLRRSGKTLAVANASFAVIICMFQFANFYSRCYCNSSVLGLGESRAYNVMDFTADDFESVWDAWAGSIAMGAGSVALFLLAVWLYLKPRRPQP</sequence>
<dbReference type="InParanoid" id="D8PTL0"/>
<dbReference type="AlphaFoldDB" id="D8PTL0"/>
<feature type="transmembrane region" description="Helical" evidence="1">
    <location>
        <begin position="421"/>
        <end position="445"/>
    </location>
</feature>
<protein>
    <submittedName>
        <fullName evidence="2">Uncharacterized protein</fullName>
    </submittedName>
</protein>
<feature type="transmembrane region" description="Helical" evidence="1">
    <location>
        <begin position="261"/>
        <end position="278"/>
    </location>
</feature>
<reference evidence="2 3" key="1">
    <citation type="journal article" date="2010" name="Nat. Biotechnol.">
        <title>Genome sequence of the model mushroom Schizophyllum commune.</title>
        <authorList>
            <person name="Ohm R.A."/>
            <person name="de Jong J.F."/>
            <person name="Lugones L.G."/>
            <person name="Aerts A."/>
            <person name="Kothe E."/>
            <person name="Stajich J.E."/>
            <person name="de Vries R.P."/>
            <person name="Record E."/>
            <person name="Levasseur A."/>
            <person name="Baker S.E."/>
            <person name="Bartholomew K.A."/>
            <person name="Coutinho P.M."/>
            <person name="Erdmann S."/>
            <person name="Fowler T.J."/>
            <person name="Gathman A.C."/>
            <person name="Lombard V."/>
            <person name="Henrissat B."/>
            <person name="Knabe N."/>
            <person name="Kuees U."/>
            <person name="Lilly W.W."/>
            <person name="Lindquist E."/>
            <person name="Lucas S."/>
            <person name="Magnuson J.K."/>
            <person name="Piumi F."/>
            <person name="Raudaskoski M."/>
            <person name="Salamov A."/>
            <person name="Schmutz J."/>
            <person name="Schwarze F.W.M.R."/>
            <person name="vanKuyk P.A."/>
            <person name="Horton J.S."/>
            <person name="Grigoriev I.V."/>
            <person name="Woesten H.A.B."/>
        </authorList>
    </citation>
    <scope>NUCLEOTIDE SEQUENCE [LARGE SCALE GENOMIC DNA]</scope>
    <source>
        <strain evidence="3">H4-8 / FGSC 9210</strain>
    </source>
</reference>
<dbReference type="EMBL" id="GL377303">
    <property type="protein sequence ID" value="EFJ01331.1"/>
    <property type="molecule type" value="Genomic_DNA"/>
</dbReference>
<accession>D8PTL0</accession>
<dbReference type="VEuPathDB" id="FungiDB:SCHCODRAFT_02007260"/>
<dbReference type="Proteomes" id="UP000007431">
    <property type="component" value="Unassembled WGS sequence"/>
</dbReference>
<proteinExistence type="predicted"/>
<keyword evidence="1" id="KW-0812">Transmembrane</keyword>
<name>D8PTL0_SCHCM</name>
<evidence type="ECO:0000313" key="2">
    <source>
        <dbReference type="EMBL" id="EFJ01331.1"/>
    </source>
</evidence>
<keyword evidence="1" id="KW-0472">Membrane</keyword>
<organism evidence="3">
    <name type="scientific">Schizophyllum commune (strain H4-8 / FGSC 9210)</name>
    <name type="common">Split gill fungus</name>
    <dbReference type="NCBI Taxonomy" id="578458"/>
    <lineage>
        <taxon>Eukaryota</taxon>
        <taxon>Fungi</taxon>
        <taxon>Dikarya</taxon>
        <taxon>Basidiomycota</taxon>
        <taxon>Agaricomycotina</taxon>
        <taxon>Agaricomycetes</taxon>
        <taxon>Agaricomycetidae</taxon>
        <taxon>Agaricales</taxon>
        <taxon>Schizophyllaceae</taxon>
        <taxon>Schizophyllum</taxon>
    </lineage>
</organism>
<keyword evidence="3" id="KW-1185">Reference proteome</keyword>
<feature type="transmembrane region" description="Helical" evidence="1">
    <location>
        <begin position="457"/>
        <end position="479"/>
    </location>
</feature>
<evidence type="ECO:0000256" key="1">
    <source>
        <dbReference type="SAM" id="Phobius"/>
    </source>
</evidence>